<feature type="compositionally biased region" description="Low complexity" evidence="11">
    <location>
        <begin position="28"/>
        <end position="43"/>
    </location>
</feature>
<dbReference type="InterPro" id="IPR051969">
    <property type="entry name" value="Zinc-finger_DNA-bd_regulators"/>
</dbReference>
<evidence type="ECO:0000313" key="14">
    <source>
        <dbReference type="Proteomes" id="UP000261660"/>
    </source>
</evidence>
<dbReference type="FunFam" id="3.30.160.60:FF:000594">
    <property type="entry name" value="Transcription factor HIVEP2"/>
    <property type="match status" value="1"/>
</dbReference>
<evidence type="ECO:0000256" key="4">
    <source>
        <dbReference type="ARBA" id="ARBA00022737"/>
    </source>
</evidence>
<keyword evidence="7" id="KW-0805">Transcription regulation</keyword>
<dbReference type="GeneTree" id="ENSGT00940000157218"/>
<dbReference type="Proteomes" id="UP000261660">
    <property type="component" value="Unplaced"/>
</dbReference>
<keyword evidence="9" id="KW-0539">Nucleus</keyword>
<comment type="subcellular location">
    <subcellularLocation>
        <location evidence="1">Nucleus</location>
    </subcellularLocation>
</comment>
<feature type="region of interest" description="Disordered" evidence="11">
    <location>
        <begin position="116"/>
        <end position="160"/>
    </location>
</feature>
<keyword evidence="3" id="KW-0479">Metal-binding</keyword>
<name>A0A3Q3E7A9_9LABR</name>
<keyword evidence="14" id="KW-1185">Reference proteome</keyword>
<reference evidence="13" key="2">
    <citation type="submission" date="2025-09" db="UniProtKB">
        <authorList>
            <consortium name="Ensembl"/>
        </authorList>
    </citation>
    <scope>IDENTIFICATION</scope>
</reference>
<keyword evidence="2" id="KW-0597">Phosphoprotein</keyword>
<evidence type="ECO:0000256" key="5">
    <source>
        <dbReference type="ARBA" id="ARBA00022771"/>
    </source>
</evidence>
<keyword evidence="5 10" id="KW-0863">Zinc-finger</keyword>
<dbReference type="GO" id="GO:0008270">
    <property type="term" value="F:zinc ion binding"/>
    <property type="evidence" value="ECO:0007669"/>
    <property type="project" value="UniProtKB-KW"/>
</dbReference>
<evidence type="ECO:0000256" key="6">
    <source>
        <dbReference type="ARBA" id="ARBA00022833"/>
    </source>
</evidence>
<evidence type="ECO:0000256" key="8">
    <source>
        <dbReference type="ARBA" id="ARBA00023163"/>
    </source>
</evidence>
<dbReference type="Pfam" id="PF00096">
    <property type="entry name" value="zf-C2H2"/>
    <property type="match status" value="2"/>
</dbReference>
<feature type="domain" description="C2H2-type" evidence="12">
    <location>
        <begin position="68"/>
        <end position="95"/>
    </location>
</feature>
<dbReference type="GO" id="GO:0000981">
    <property type="term" value="F:DNA-binding transcription factor activity, RNA polymerase II-specific"/>
    <property type="evidence" value="ECO:0007669"/>
    <property type="project" value="TreeGrafter"/>
</dbReference>
<dbReference type="GO" id="GO:0005634">
    <property type="term" value="C:nucleus"/>
    <property type="evidence" value="ECO:0007669"/>
    <property type="project" value="UniProtKB-SubCell"/>
</dbReference>
<dbReference type="Gene3D" id="3.30.160.60">
    <property type="entry name" value="Classic Zinc Finger"/>
    <property type="match status" value="2"/>
</dbReference>
<evidence type="ECO:0000256" key="1">
    <source>
        <dbReference type="ARBA" id="ARBA00004123"/>
    </source>
</evidence>
<dbReference type="FunFam" id="3.30.160.60:FF:000033">
    <property type="entry name" value="Immunodeficiency virus type I enhancer binding protein 1"/>
    <property type="match status" value="1"/>
</dbReference>
<dbReference type="InterPro" id="IPR036236">
    <property type="entry name" value="Znf_C2H2_sf"/>
</dbReference>
<keyword evidence="8" id="KW-0804">Transcription</keyword>
<dbReference type="PROSITE" id="PS00028">
    <property type="entry name" value="ZINC_FINGER_C2H2_1"/>
    <property type="match status" value="2"/>
</dbReference>
<keyword evidence="6" id="KW-0862">Zinc</keyword>
<dbReference type="AlphaFoldDB" id="A0A3Q3E7A9"/>
<sequence>VNEQMPCLSLEMSLETAPEPKHEATKATTVSSGVPPSSTGGPSQSKTETQEGTSKQKRERKPQRPGKYVCTYCGRACAKPSVLQKHIRSHTGERPYPCAPCGFSFKTKSNLYKHRKSHTHRVKAGLALGSRSRWKSKSLNQKMKPNSYHQHLPLQKDRAV</sequence>
<evidence type="ECO:0000256" key="2">
    <source>
        <dbReference type="ARBA" id="ARBA00022553"/>
    </source>
</evidence>
<dbReference type="SMART" id="SM00355">
    <property type="entry name" value="ZnF_C2H2"/>
    <property type="match status" value="2"/>
</dbReference>
<dbReference type="STRING" id="56723.ENSLBEP00000001886"/>
<feature type="compositionally biased region" description="Polar residues" evidence="11">
    <location>
        <begin position="44"/>
        <end position="53"/>
    </location>
</feature>
<protein>
    <recommendedName>
        <fullName evidence="12">C2H2-type domain-containing protein</fullName>
    </recommendedName>
</protein>
<feature type="compositionally biased region" description="Basic residues" evidence="11">
    <location>
        <begin position="55"/>
        <end position="64"/>
    </location>
</feature>
<evidence type="ECO:0000256" key="7">
    <source>
        <dbReference type="ARBA" id="ARBA00023015"/>
    </source>
</evidence>
<evidence type="ECO:0000259" key="12">
    <source>
        <dbReference type="PROSITE" id="PS50157"/>
    </source>
</evidence>
<evidence type="ECO:0000313" key="13">
    <source>
        <dbReference type="Ensembl" id="ENSLBEP00000001886.1"/>
    </source>
</evidence>
<evidence type="ECO:0000256" key="3">
    <source>
        <dbReference type="ARBA" id="ARBA00022723"/>
    </source>
</evidence>
<feature type="compositionally biased region" description="Polar residues" evidence="11">
    <location>
        <begin position="137"/>
        <end position="149"/>
    </location>
</feature>
<feature type="domain" description="C2H2-type" evidence="12">
    <location>
        <begin position="96"/>
        <end position="123"/>
    </location>
</feature>
<dbReference type="PROSITE" id="PS50157">
    <property type="entry name" value="ZINC_FINGER_C2H2_2"/>
    <property type="match status" value="2"/>
</dbReference>
<reference evidence="13" key="1">
    <citation type="submission" date="2025-08" db="UniProtKB">
        <authorList>
            <consortium name="Ensembl"/>
        </authorList>
    </citation>
    <scope>IDENTIFICATION</scope>
</reference>
<dbReference type="PANTHER" id="PTHR45944:SF6">
    <property type="entry name" value="HIVEP ZINC FINGER 3A"/>
    <property type="match status" value="1"/>
</dbReference>
<dbReference type="PANTHER" id="PTHR45944">
    <property type="entry name" value="SCHNURRI, ISOFORM F"/>
    <property type="match status" value="1"/>
</dbReference>
<feature type="region of interest" description="Disordered" evidence="11">
    <location>
        <begin position="1"/>
        <end position="67"/>
    </location>
</feature>
<dbReference type="Ensembl" id="ENSLBET00000002002.1">
    <property type="protein sequence ID" value="ENSLBEP00000001886.1"/>
    <property type="gene ID" value="ENSLBEG00000001481.1"/>
</dbReference>
<dbReference type="InParanoid" id="A0A3Q3E7A9"/>
<dbReference type="InterPro" id="IPR013087">
    <property type="entry name" value="Znf_C2H2_type"/>
</dbReference>
<dbReference type="SUPFAM" id="SSF57667">
    <property type="entry name" value="beta-beta-alpha zinc fingers"/>
    <property type="match status" value="1"/>
</dbReference>
<keyword evidence="4" id="KW-0677">Repeat</keyword>
<organism evidence="13 14">
    <name type="scientific">Labrus bergylta</name>
    <name type="common">ballan wrasse</name>
    <dbReference type="NCBI Taxonomy" id="56723"/>
    <lineage>
        <taxon>Eukaryota</taxon>
        <taxon>Metazoa</taxon>
        <taxon>Chordata</taxon>
        <taxon>Craniata</taxon>
        <taxon>Vertebrata</taxon>
        <taxon>Euteleostomi</taxon>
        <taxon>Actinopterygii</taxon>
        <taxon>Neopterygii</taxon>
        <taxon>Teleostei</taxon>
        <taxon>Neoteleostei</taxon>
        <taxon>Acanthomorphata</taxon>
        <taxon>Eupercaria</taxon>
        <taxon>Labriformes</taxon>
        <taxon>Labridae</taxon>
        <taxon>Labrus</taxon>
    </lineage>
</organism>
<evidence type="ECO:0000256" key="10">
    <source>
        <dbReference type="PROSITE-ProRule" id="PRU00042"/>
    </source>
</evidence>
<evidence type="ECO:0000256" key="11">
    <source>
        <dbReference type="SAM" id="MobiDB-lite"/>
    </source>
</evidence>
<dbReference type="GO" id="GO:0000978">
    <property type="term" value="F:RNA polymerase II cis-regulatory region sequence-specific DNA binding"/>
    <property type="evidence" value="ECO:0007669"/>
    <property type="project" value="TreeGrafter"/>
</dbReference>
<evidence type="ECO:0000256" key="9">
    <source>
        <dbReference type="ARBA" id="ARBA00023242"/>
    </source>
</evidence>
<accession>A0A3Q3E7A9</accession>
<proteinExistence type="predicted"/>